<evidence type="ECO:0000256" key="8">
    <source>
        <dbReference type="ARBA" id="ARBA00023136"/>
    </source>
</evidence>
<dbReference type="GO" id="GO:0006506">
    <property type="term" value="P:GPI anchor biosynthetic process"/>
    <property type="evidence" value="ECO:0007669"/>
    <property type="project" value="UniProtKB-UniPathway"/>
</dbReference>
<dbReference type="InterPro" id="IPR019540">
    <property type="entry name" value="PtdIno-glycan_biosynth_class_S"/>
</dbReference>
<dbReference type="OrthoDB" id="28748at2759"/>
<comment type="subcellular location">
    <subcellularLocation>
        <location evidence="1">Endoplasmic reticulum membrane</location>
        <topology evidence="1">Multi-pass membrane protein</topology>
    </subcellularLocation>
</comment>
<keyword evidence="8 10" id="KW-0472">Membrane</keyword>
<dbReference type="Proteomes" id="UP000799766">
    <property type="component" value="Unassembled WGS sequence"/>
</dbReference>
<evidence type="ECO:0000256" key="3">
    <source>
        <dbReference type="ARBA" id="ARBA00005316"/>
    </source>
</evidence>
<reference evidence="11" key="1">
    <citation type="journal article" date="2020" name="Stud. Mycol.">
        <title>101 Dothideomycetes genomes: a test case for predicting lifestyles and emergence of pathogens.</title>
        <authorList>
            <person name="Haridas S."/>
            <person name="Albert R."/>
            <person name="Binder M."/>
            <person name="Bloem J."/>
            <person name="Labutti K."/>
            <person name="Salamov A."/>
            <person name="Andreopoulos B."/>
            <person name="Baker S."/>
            <person name="Barry K."/>
            <person name="Bills G."/>
            <person name="Bluhm B."/>
            <person name="Cannon C."/>
            <person name="Castanera R."/>
            <person name="Culley D."/>
            <person name="Daum C."/>
            <person name="Ezra D."/>
            <person name="Gonzalez J."/>
            <person name="Henrissat B."/>
            <person name="Kuo A."/>
            <person name="Liang C."/>
            <person name="Lipzen A."/>
            <person name="Lutzoni F."/>
            <person name="Magnuson J."/>
            <person name="Mondo S."/>
            <person name="Nolan M."/>
            <person name="Ohm R."/>
            <person name="Pangilinan J."/>
            <person name="Park H.-J."/>
            <person name="Ramirez L."/>
            <person name="Alfaro M."/>
            <person name="Sun H."/>
            <person name="Tritt A."/>
            <person name="Yoshinaga Y."/>
            <person name="Zwiers L.-H."/>
            <person name="Turgeon B."/>
            <person name="Goodwin S."/>
            <person name="Spatafora J."/>
            <person name="Crous P."/>
            <person name="Grigoriev I."/>
        </authorList>
    </citation>
    <scope>NUCLEOTIDE SEQUENCE</scope>
    <source>
        <strain evidence="11">ATCC 16933</strain>
    </source>
</reference>
<dbReference type="EMBL" id="MU001692">
    <property type="protein sequence ID" value="KAF2454240.1"/>
    <property type="molecule type" value="Genomic_DNA"/>
</dbReference>
<evidence type="ECO:0000256" key="2">
    <source>
        <dbReference type="ARBA" id="ARBA00004687"/>
    </source>
</evidence>
<evidence type="ECO:0000256" key="5">
    <source>
        <dbReference type="ARBA" id="ARBA00022692"/>
    </source>
</evidence>
<dbReference type="GO" id="GO:0042765">
    <property type="term" value="C:GPI-anchor transamidase complex"/>
    <property type="evidence" value="ECO:0007669"/>
    <property type="project" value="InterPro"/>
</dbReference>
<comment type="similarity">
    <text evidence="3">Belongs to the PIGS family.</text>
</comment>
<dbReference type="Pfam" id="PF10510">
    <property type="entry name" value="PIG-S"/>
    <property type="match status" value="1"/>
</dbReference>
<proteinExistence type="inferred from homology"/>
<evidence type="ECO:0000313" key="11">
    <source>
        <dbReference type="EMBL" id="KAF2454240.1"/>
    </source>
</evidence>
<evidence type="ECO:0000256" key="1">
    <source>
        <dbReference type="ARBA" id="ARBA00004477"/>
    </source>
</evidence>
<keyword evidence="5 10" id="KW-0812">Transmembrane</keyword>
<comment type="pathway">
    <text evidence="2">Glycolipid biosynthesis; glycosylphosphatidylinositol-anchor biosynthesis.</text>
</comment>
<dbReference type="AlphaFoldDB" id="A0A6A6NQZ7"/>
<organism evidence="11 12">
    <name type="scientific">Lineolata rhizophorae</name>
    <dbReference type="NCBI Taxonomy" id="578093"/>
    <lineage>
        <taxon>Eukaryota</taxon>
        <taxon>Fungi</taxon>
        <taxon>Dikarya</taxon>
        <taxon>Ascomycota</taxon>
        <taxon>Pezizomycotina</taxon>
        <taxon>Dothideomycetes</taxon>
        <taxon>Dothideomycetes incertae sedis</taxon>
        <taxon>Lineolatales</taxon>
        <taxon>Lineolataceae</taxon>
        <taxon>Lineolata</taxon>
    </lineage>
</organism>
<keyword evidence="4" id="KW-0337">GPI-anchor biosynthesis</keyword>
<protein>
    <submittedName>
        <fullName evidence="11">Phosphatidylinositol-glycan biosynthesis class S protein</fullName>
    </submittedName>
</protein>
<sequence length="584" mass="63324">MASTDGKATVERKPPPESQESIRTRRLVILAFWSVAILLGLPIWWKTTTIYRAQLPLQAMLDWADGKSCRPVFPLRIALDAPSLSSNDAHNLLRTTQHAIDDLNDFSAHHLRLRLRDHFDTRNASQEVHPDVGDLPAVGTPASFTDEDEGEIALSVRLLPGVSGTLPRAELQPYSPTLDVLYAPNQIPSPSSSAAAPAPLATFIANELQKLFAEEQDMLVYLLSSSPASSTSLQAQTTQPKPLSPEAAESLAKQSTRSFKYAPTYHLTFSLFTPTAAPSDWEIEEALATHVAPLLESLSTISNFTVDTQVQLYAAFSPSIREPEYDSNRGAWTLRKEDVSGFINAAEWPLSPSIGAGPTVNFVLYVPSPSQTPLVVADGDATATSWLVPQWGSILILNPTASNQQRQQQPTTLTQDDLAPAMLTFSSHLLSLLSVPSSPPSLPLRLRTLTRVRAASLLLSASSTLGSLARLALALPGIAIPDAVADAVDETVARLDAACADLREGRFGAALRSARVAEMRVEKAFFEPSMVGQVYFPDEHKVAVYLPLLGPVAVPLLMAVVKEIKKLREGRGKKEKEGGEKKKQ</sequence>
<evidence type="ECO:0000256" key="7">
    <source>
        <dbReference type="ARBA" id="ARBA00022989"/>
    </source>
</evidence>
<gene>
    <name evidence="11" type="ORF">BDY21DRAFT_387642</name>
</gene>
<evidence type="ECO:0000313" key="12">
    <source>
        <dbReference type="Proteomes" id="UP000799766"/>
    </source>
</evidence>
<evidence type="ECO:0000256" key="9">
    <source>
        <dbReference type="ARBA" id="ARBA00023180"/>
    </source>
</evidence>
<keyword evidence="12" id="KW-1185">Reference proteome</keyword>
<accession>A0A6A6NQZ7</accession>
<dbReference type="PANTHER" id="PTHR21072:SF13">
    <property type="entry name" value="GPI TRANSAMIDASE COMPONENT PIG-S"/>
    <property type="match status" value="1"/>
</dbReference>
<dbReference type="GO" id="GO:0016255">
    <property type="term" value="P:attachment of GPI anchor to protein"/>
    <property type="evidence" value="ECO:0007669"/>
    <property type="project" value="InterPro"/>
</dbReference>
<dbReference type="UniPathway" id="UPA00196"/>
<evidence type="ECO:0000256" key="4">
    <source>
        <dbReference type="ARBA" id="ARBA00022502"/>
    </source>
</evidence>
<name>A0A6A6NQZ7_9PEZI</name>
<evidence type="ECO:0000256" key="6">
    <source>
        <dbReference type="ARBA" id="ARBA00022824"/>
    </source>
</evidence>
<feature type="transmembrane region" description="Helical" evidence="10">
    <location>
        <begin position="27"/>
        <end position="45"/>
    </location>
</feature>
<keyword evidence="7 10" id="KW-1133">Transmembrane helix</keyword>
<evidence type="ECO:0000256" key="10">
    <source>
        <dbReference type="SAM" id="Phobius"/>
    </source>
</evidence>
<keyword evidence="9" id="KW-0325">Glycoprotein</keyword>
<dbReference type="PANTHER" id="PTHR21072">
    <property type="entry name" value="GPI TRANSAMIDASE COMPONENT PIG-S"/>
    <property type="match status" value="1"/>
</dbReference>
<keyword evidence="6" id="KW-0256">Endoplasmic reticulum</keyword>